<dbReference type="EMBL" id="ABFC01001081">
    <property type="protein sequence ID" value="EFA27872.1"/>
    <property type="molecule type" value="Genomic_DNA"/>
</dbReference>
<keyword evidence="1" id="KW-0732">Signal</keyword>
<feature type="chain" id="PRO_5028798127" evidence="1">
    <location>
        <begin position="19"/>
        <end position="38"/>
    </location>
</feature>
<feature type="signal peptide" evidence="1">
    <location>
        <begin position="1"/>
        <end position="18"/>
    </location>
</feature>
<reference evidence="2" key="1">
    <citation type="journal article" date="2010" name="Genomics">
        <title>Tracing phylogenomic events leading to diversity of Haemophilus influenzae and the emergence of Brazilian Purpuric Fever (BPF)-associated clones.</title>
        <authorList>
            <person name="Papazisi L."/>
            <person name="Ratnayake S."/>
            <person name="Remortel B.G."/>
            <person name="Bock G.R."/>
            <person name="Liang W."/>
            <person name="Saeed A.I."/>
            <person name="Liu J."/>
            <person name="Fleischmann R.D."/>
            <person name="Kilian M."/>
            <person name="Peterson S.N."/>
        </authorList>
    </citation>
    <scope>NUCLEOTIDE SEQUENCE [LARGE SCALE GENOMIC DNA]</scope>
    <source>
        <strain evidence="2">HK1212</strain>
    </source>
</reference>
<accession>A0A7G2JWN8</accession>
<evidence type="ECO:0000256" key="1">
    <source>
        <dbReference type="SAM" id="SignalP"/>
    </source>
</evidence>
<dbReference type="AlphaFoldDB" id="A0A7G2JWN8"/>
<protein>
    <submittedName>
        <fullName evidence="2">Fimbrial protein hifB</fullName>
    </submittedName>
</protein>
<name>A0A7G2JWN8_HAEIF</name>
<proteinExistence type="predicted"/>
<sequence length="38" mass="4162">MLKKILFGVLLLSSTAQANVVITGTRVIYPENEKTITV</sequence>
<organism evidence="2">
    <name type="scientific">Haemophilus influenzae HK1212</name>
    <dbReference type="NCBI Taxonomy" id="456482"/>
    <lineage>
        <taxon>Bacteria</taxon>
        <taxon>Pseudomonadati</taxon>
        <taxon>Pseudomonadota</taxon>
        <taxon>Gammaproteobacteria</taxon>
        <taxon>Pasteurellales</taxon>
        <taxon>Pasteurellaceae</taxon>
        <taxon>Haemophilus</taxon>
    </lineage>
</organism>
<gene>
    <name evidence="2" type="ORF">HAINFHK1212_1582</name>
</gene>
<comment type="caution">
    <text evidence="2">The sequence shown here is derived from an EMBL/GenBank/DDBJ whole genome shotgun (WGS) entry which is preliminary data.</text>
</comment>
<feature type="non-terminal residue" evidence="2">
    <location>
        <position position="38"/>
    </location>
</feature>
<evidence type="ECO:0000313" key="2">
    <source>
        <dbReference type="EMBL" id="EFA27872.1"/>
    </source>
</evidence>